<evidence type="ECO:0000313" key="4">
    <source>
        <dbReference type="Proteomes" id="UP000072353"/>
    </source>
</evidence>
<proteinExistence type="predicted"/>
<feature type="transmembrane region" description="Helical" evidence="1">
    <location>
        <begin position="12"/>
        <end position="34"/>
    </location>
</feature>
<organism evidence="2 5">
    <name type="scientific">Streptococcus suis</name>
    <dbReference type="NCBI Taxonomy" id="1307"/>
    <lineage>
        <taxon>Bacteria</taxon>
        <taxon>Bacillati</taxon>
        <taxon>Bacillota</taxon>
        <taxon>Bacilli</taxon>
        <taxon>Lactobacillales</taxon>
        <taxon>Streptococcaceae</taxon>
        <taxon>Streptococcus</taxon>
    </lineage>
</organism>
<dbReference type="EMBL" id="FILL01000004">
    <property type="protein sequence ID" value="CYX31760.1"/>
    <property type="molecule type" value="Genomic_DNA"/>
</dbReference>
<sequence>MKNNTYKFPTFLVLTILFFSISLILFNDGTKWVVTDISDFFVIAFSHRIACVFFLLGVISCIFLYKEHKKNMK</sequence>
<keyword evidence="1" id="KW-1133">Transmembrane helix</keyword>
<evidence type="ECO:0000313" key="3">
    <source>
        <dbReference type="EMBL" id="CYX31760.1"/>
    </source>
</evidence>
<dbReference type="Proteomes" id="UP000073485">
    <property type="component" value="Unassembled WGS sequence"/>
</dbReference>
<gene>
    <name evidence="2" type="ORF">ERS132410_00958</name>
    <name evidence="3" type="ORF">ERS132521_00558</name>
</gene>
<dbReference type="RefSeq" id="WP_044693604.1">
    <property type="nucleotide sequence ID" value="NZ_CEER01000020.1"/>
</dbReference>
<keyword evidence="1" id="KW-0812">Transmembrane</keyword>
<evidence type="ECO:0000313" key="2">
    <source>
        <dbReference type="EMBL" id="CYU73805.1"/>
    </source>
</evidence>
<reference evidence="4 5" key="1">
    <citation type="submission" date="2016-02" db="EMBL/GenBank/DDBJ databases">
        <authorList>
            <consortium name="Pathogen Informatics"/>
        </authorList>
    </citation>
    <scope>NUCLEOTIDE SEQUENCE [LARGE SCALE GENOMIC DNA]</scope>
    <source>
        <strain evidence="2 5">LSS48</strain>
        <strain evidence="3 4">SS975</strain>
    </source>
</reference>
<name>A0A123UU97_STRSU</name>
<evidence type="ECO:0000256" key="1">
    <source>
        <dbReference type="SAM" id="Phobius"/>
    </source>
</evidence>
<dbReference type="Proteomes" id="UP000072353">
    <property type="component" value="Unassembled WGS sequence"/>
</dbReference>
<protein>
    <submittedName>
        <fullName evidence="2">Uncharacterized protein</fullName>
    </submittedName>
</protein>
<feature type="transmembrane region" description="Helical" evidence="1">
    <location>
        <begin position="40"/>
        <end position="65"/>
    </location>
</feature>
<accession>A0A123UU97</accession>
<dbReference type="AlphaFoldDB" id="A0A123UU97"/>
<dbReference type="EMBL" id="FIGO01000004">
    <property type="protein sequence ID" value="CYU73805.1"/>
    <property type="molecule type" value="Genomic_DNA"/>
</dbReference>
<evidence type="ECO:0000313" key="5">
    <source>
        <dbReference type="Proteomes" id="UP000073485"/>
    </source>
</evidence>
<keyword evidence="1" id="KW-0472">Membrane</keyword>